<organism evidence="7 8">
    <name type="scientific">Steccherinum ochraceum</name>
    <dbReference type="NCBI Taxonomy" id="92696"/>
    <lineage>
        <taxon>Eukaryota</taxon>
        <taxon>Fungi</taxon>
        <taxon>Dikarya</taxon>
        <taxon>Basidiomycota</taxon>
        <taxon>Agaricomycotina</taxon>
        <taxon>Agaricomycetes</taxon>
        <taxon>Polyporales</taxon>
        <taxon>Steccherinaceae</taxon>
        <taxon>Steccherinum</taxon>
    </lineage>
</organism>
<dbReference type="AlphaFoldDB" id="A0A4R0RT66"/>
<evidence type="ECO:0000313" key="7">
    <source>
        <dbReference type="EMBL" id="TCD68739.1"/>
    </source>
</evidence>
<dbReference type="Gene3D" id="1.10.510.10">
    <property type="entry name" value="Transferase(Phosphotransferase) domain 1"/>
    <property type="match status" value="1"/>
</dbReference>
<dbReference type="InterPro" id="IPR008271">
    <property type="entry name" value="Ser/Thr_kinase_AS"/>
</dbReference>
<dbReference type="GO" id="GO:0005524">
    <property type="term" value="F:ATP binding"/>
    <property type="evidence" value="ECO:0007669"/>
    <property type="project" value="UniProtKB-UniRule"/>
</dbReference>
<dbReference type="STRING" id="92696.A0A4R0RT66"/>
<protein>
    <recommendedName>
        <fullName evidence="6">Protein kinase domain-containing protein</fullName>
    </recommendedName>
</protein>
<keyword evidence="4" id="KW-0418">Kinase</keyword>
<name>A0A4R0RT66_9APHY</name>
<accession>A0A4R0RT66</accession>
<evidence type="ECO:0000256" key="4">
    <source>
        <dbReference type="RuleBase" id="RU000304"/>
    </source>
</evidence>
<dbReference type="InterPro" id="IPR000719">
    <property type="entry name" value="Prot_kinase_dom"/>
</dbReference>
<dbReference type="PROSITE" id="PS50011">
    <property type="entry name" value="PROTEIN_KINASE_DOM"/>
    <property type="match status" value="1"/>
</dbReference>
<dbReference type="GO" id="GO:0004674">
    <property type="term" value="F:protein serine/threonine kinase activity"/>
    <property type="evidence" value="ECO:0007669"/>
    <property type="project" value="UniProtKB-KW"/>
</dbReference>
<dbReference type="SUPFAM" id="SSF56112">
    <property type="entry name" value="Protein kinase-like (PK-like)"/>
    <property type="match status" value="1"/>
</dbReference>
<dbReference type="PANTHER" id="PTHR24348">
    <property type="entry name" value="SERINE/THREONINE-PROTEIN KINASE UNC-51-RELATED"/>
    <property type="match status" value="1"/>
</dbReference>
<dbReference type="InterPro" id="IPR017441">
    <property type="entry name" value="Protein_kinase_ATP_BS"/>
</dbReference>
<dbReference type="EMBL" id="RWJN01000058">
    <property type="protein sequence ID" value="TCD68739.1"/>
    <property type="molecule type" value="Genomic_DNA"/>
</dbReference>
<evidence type="ECO:0000259" key="6">
    <source>
        <dbReference type="PROSITE" id="PS50011"/>
    </source>
</evidence>
<gene>
    <name evidence="7" type="ORF">EIP91_009885</name>
</gene>
<sequence length="473" mass="51246">MRVVPSACLPSDFAGQLIDDGRLRLVEVLGEGAHGVVYRAVEESSAGSSSSPEPKEYAVKIQVKADETTLLGQCQAREIITHKIASDHPNVVTLHKVIEDDWFVFIVTDYCPGGDLHTVAIEQRHYARDDTLVKKIFIQILDAVQSIHDHGIYHRDLKPENILVSADSNEIYLADFGLATDVLKSTAFRCGSTYYMSPECIGEELNFMRYSTEKADIWALGIILVNLMTGRGPWEYATTDDHHFSQYLADNEHLLSVLPITAGANEILKGVFKFNPFARISIAEMREQILALDTFFLTDEEIARSTPLVRHAAEQFFPQPAVSVSKEVGEVVADTKGSVEFTSKADDGAAGYPHITPEDAYALVSPDPKATPLFRAPSLLSASRIFTIGSASDDSNSTSSESSSGSCTGSSGAASSTGPITPEVQWVDNADMFSLCASLAVCGLASSAQKQMGPTPIHCLVQGIEEIMGMGVF</sequence>
<evidence type="ECO:0000256" key="2">
    <source>
        <dbReference type="ARBA" id="ARBA00022840"/>
    </source>
</evidence>
<dbReference type="InterPro" id="IPR011009">
    <property type="entry name" value="Kinase-like_dom_sf"/>
</dbReference>
<evidence type="ECO:0000256" key="3">
    <source>
        <dbReference type="PROSITE-ProRule" id="PRU10141"/>
    </source>
</evidence>
<dbReference type="GO" id="GO:0005737">
    <property type="term" value="C:cytoplasm"/>
    <property type="evidence" value="ECO:0007669"/>
    <property type="project" value="TreeGrafter"/>
</dbReference>
<dbReference type="Pfam" id="PF00069">
    <property type="entry name" value="Pkinase"/>
    <property type="match status" value="1"/>
</dbReference>
<dbReference type="GO" id="GO:0010506">
    <property type="term" value="P:regulation of autophagy"/>
    <property type="evidence" value="ECO:0007669"/>
    <property type="project" value="InterPro"/>
</dbReference>
<keyword evidence="2 3" id="KW-0067">ATP-binding</keyword>
<proteinExistence type="inferred from homology"/>
<comment type="similarity">
    <text evidence="4">Belongs to the protein kinase superfamily.</text>
</comment>
<feature type="domain" description="Protein kinase" evidence="6">
    <location>
        <begin position="23"/>
        <end position="296"/>
    </location>
</feature>
<dbReference type="PROSITE" id="PS00108">
    <property type="entry name" value="PROTEIN_KINASE_ST"/>
    <property type="match status" value="1"/>
</dbReference>
<feature type="region of interest" description="Disordered" evidence="5">
    <location>
        <begin position="391"/>
        <end position="418"/>
    </location>
</feature>
<keyword evidence="4" id="KW-0808">Transferase</keyword>
<evidence type="ECO:0000256" key="5">
    <source>
        <dbReference type="SAM" id="MobiDB-lite"/>
    </source>
</evidence>
<reference evidence="7 8" key="1">
    <citation type="submission" date="2018-11" db="EMBL/GenBank/DDBJ databases">
        <title>Genome assembly of Steccherinum ochraceum LE-BIN_3174, the white-rot fungus of the Steccherinaceae family (The Residual Polyporoid clade, Polyporales, Basidiomycota).</title>
        <authorList>
            <person name="Fedorova T.V."/>
            <person name="Glazunova O.A."/>
            <person name="Landesman E.O."/>
            <person name="Moiseenko K.V."/>
            <person name="Psurtseva N.V."/>
            <person name="Savinova O.S."/>
            <person name="Shakhova N.V."/>
            <person name="Tyazhelova T.V."/>
            <person name="Vasina D.V."/>
        </authorList>
    </citation>
    <scope>NUCLEOTIDE SEQUENCE [LARGE SCALE GENOMIC DNA]</scope>
    <source>
        <strain evidence="7 8">LE-BIN_3174</strain>
    </source>
</reference>
<keyword evidence="4" id="KW-0723">Serine/threonine-protein kinase</keyword>
<evidence type="ECO:0000256" key="1">
    <source>
        <dbReference type="ARBA" id="ARBA00022741"/>
    </source>
</evidence>
<feature type="binding site" evidence="3">
    <location>
        <position position="60"/>
    </location>
    <ligand>
        <name>ATP</name>
        <dbReference type="ChEBI" id="CHEBI:30616"/>
    </ligand>
</feature>
<dbReference type="InterPro" id="IPR045269">
    <property type="entry name" value="Atg1-like"/>
</dbReference>
<dbReference type="OrthoDB" id="541276at2759"/>
<evidence type="ECO:0000313" key="8">
    <source>
        <dbReference type="Proteomes" id="UP000292702"/>
    </source>
</evidence>
<dbReference type="PANTHER" id="PTHR24348:SF68">
    <property type="entry name" value="SERINE_THREONINE-PROTEIN KINASE ATG1C"/>
    <property type="match status" value="1"/>
</dbReference>
<dbReference type="SMART" id="SM00220">
    <property type="entry name" value="S_TKc"/>
    <property type="match status" value="1"/>
</dbReference>
<dbReference type="PROSITE" id="PS00107">
    <property type="entry name" value="PROTEIN_KINASE_ATP"/>
    <property type="match status" value="1"/>
</dbReference>
<keyword evidence="8" id="KW-1185">Reference proteome</keyword>
<comment type="caution">
    <text evidence="7">The sequence shown here is derived from an EMBL/GenBank/DDBJ whole genome shotgun (WGS) entry which is preliminary data.</text>
</comment>
<keyword evidence="1 3" id="KW-0547">Nucleotide-binding</keyword>
<dbReference type="Proteomes" id="UP000292702">
    <property type="component" value="Unassembled WGS sequence"/>
</dbReference>